<feature type="domain" description="Velvet" evidence="9">
    <location>
        <begin position="17"/>
        <end position="219"/>
    </location>
</feature>
<organism evidence="10 11">
    <name type="scientific">Erysiphe neolycopersici</name>
    <dbReference type="NCBI Taxonomy" id="212602"/>
    <lineage>
        <taxon>Eukaryota</taxon>
        <taxon>Fungi</taxon>
        <taxon>Dikarya</taxon>
        <taxon>Ascomycota</taxon>
        <taxon>Pezizomycotina</taxon>
        <taxon>Leotiomycetes</taxon>
        <taxon>Erysiphales</taxon>
        <taxon>Erysiphaceae</taxon>
        <taxon>Erysiphe</taxon>
    </lineage>
</organism>
<dbReference type="STRING" id="212602.A0A420I420"/>
<keyword evidence="3" id="KW-0963">Cytoplasm</keyword>
<protein>
    <submittedName>
        <fullName evidence="10">Developmental and secondary metabolism regulator veA</fullName>
    </submittedName>
</protein>
<accession>A0A420I420</accession>
<feature type="compositionally biased region" description="Polar residues" evidence="8">
    <location>
        <begin position="457"/>
        <end position="474"/>
    </location>
</feature>
<feature type="compositionally biased region" description="Basic and acidic residues" evidence="8">
    <location>
        <begin position="245"/>
        <end position="255"/>
    </location>
</feature>
<keyword evidence="11" id="KW-1185">Reference proteome</keyword>
<dbReference type="Pfam" id="PF11754">
    <property type="entry name" value="Velvet"/>
    <property type="match status" value="2"/>
</dbReference>
<dbReference type="OrthoDB" id="5384689at2759"/>
<dbReference type="GO" id="GO:0005737">
    <property type="term" value="C:cytoplasm"/>
    <property type="evidence" value="ECO:0007669"/>
    <property type="project" value="UniProtKB-SubCell"/>
</dbReference>
<comment type="caution">
    <text evidence="10">The sequence shown here is derived from an EMBL/GenBank/DDBJ whole genome shotgun (WGS) entry which is preliminary data.</text>
</comment>
<comment type="subcellular location">
    <subcellularLocation>
        <location evidence="2">Cytoplasm</location>
    </subcellularLocation>
    <subcellularLocation>
        <location evidence="1">Nucleus</location>
    </subcellularLocation>
</comment>
<evidence type="ECO:0000256" key="3">
    <source>
        <dbReference type="ARBA" id="ARBA00022490"/>
    </source>
</evidence>
<feature type="compositionally biased region" description="Low complexity" evidence="8">
    <location>
        <begin position="256"/>
        <end position="268"/>
    </location>
</feature>
<dbReference type="InterPro" id="IPR037525">
    <property type="entry name" value="Velvet_dom"/>
</dbReference>
<keyword evidence="4" id="KW-0805">Transcription regulation</keyword>
<dbReference type="GO" id="GO:0034250">
    <property type="term" value="P:positive regulation of amide metabolic process"/>
    <property type="evidence" value="ECO:0007669"/>
    <property type="project" value="UniProtKB-ARBA"/>
</dbReference>
<dbReference type="GO" id="GO:0051176">
    <property type="term" value="P:positive regulation of sulfur metabolic process"/>
    <property type="evidence" value="ECO:0007669"/>
    <property type="project" value="UniProtKB-ARBA"/>
</dbReference>
<evidence type="ECO:0000256" key="8">
    <source>
        <dbReference type="SAM" id="MobiDB-lite"/>
    </source>
</evidence>
<evidence type="ECO:0000256" key="2">
    <source>
        <dbReference type="ARBA" id="ARBA00004496"/>
    </source>
</evidence>
<keyword evidence="5" id="KW-0804">Transcription</keyword>
<dbReference type="AlphaFoldDB" id="A0A420I420"/>
<evidence type="ECO:0000256" key="1">
    <source>
        <dbReference type="ARBA" id="ARBA00004123"/>
    </source>
</evidence>
<feature type="region of interest" description="Disordered" evidence="8">
    <location>
        <begin position="245"/>
        <end position="268"/>
    </location>
</feature>
<reference evidence="10 11" key="1">
    <citation type="journal article" date="2018" name="BMC Genomics">
        <title>Comparative genome analyses reveal sequence features reflecting distinct modes of host-adaptation between dicot and monocot powdery mildew.</title>
        <authorList>
            <person name="Wu Y."/>
            <person name="Ma X."/>
            <person name="Pan Z."/>
            <person name="Kale S.D."/>
            <person name="Song Y."/>
            <person name="King H."/>
            <person name="Zhang Q."/>
            <person name="Presley C."/>
            <person name="Deng X."/>
            <person name="Wei C.I."/>
            <person name="Xiao S."/>
        </authorList>
    </citation>
    <scope>NUCLEOTIDE SEQUENCE [LARGE SCALE GENOMIC DNA]</scope>
    <source>
        <strain evidence="10">UMSG2</strain>
    </source>
</reference>
<dbReference type="GO" id="GO:0005634">
    <property type="term" value="C:nucleus"/>
    <property type="evidence" value="ECO:0007669"/>
    <property type="project" value="UniProtKB-SubCell"/>
</dbReference>
<evidence type="ECO:0000313" key="10">
    <source>
        <dbReference type="EMBL" id="RKF64396.1"/>
    </source>
</evidence>
<feature type="region of interest" description="Disordered" evidence="8">
    <location>
        <begin position="305"/>
        <end position="343"/>
    </location>
</feature>
<dbReference type="FunFam" id="2.60.40.3960:FF:000001">
    <property type="entry name" value="Sexual development activator VeA"/>
    <property type="match status" value="1"/>
</dbReference>
<dbReference type="InterPro" id="IPR038491">
    <property type="entry name" value="Velvet_dom_sf"/>
</dbReference>
<dbReference type="Proteomes" id="UP000286134">
    <property type="component" value="Unassembled WGS sequence"/>
</dbReference>
<evidence type="ECO:0000259" key="9">
    <source>
        <dbReference type="PROSITE" id="PS51821"/>
    </source>
</evidence>
<sequence length="536" mass="60064">MERTLSVSRTSRVTKGGRKLLYVLSVIQQPERARACGSGAKSSSDRRPVDPPPVVELKIYNEDGTKSEDITFAYEANFFLYASLESAHPTSCEGKNQQTPPAPAPAPVLTGMPVSGTAYLDRPSEAGYFIFPDLSVRHEGQYILNFNLYEESKNELDQDFDQKPLTPQEPNSPDSSYDWRLEVKSIPFTVYSAKKFPGLSESTDLSKIVAEQGCRVRIRRDVRMRRRDQKSDEYSAQGEYVRCQEEEAFRERTRSESLSGSSDSSRFSLTDTNNHHLSLPNFHQFPRHQPSLPRPQCHFAFLDHPHHHQQSPAPSHSFNKFPSPSMIEVPSQSKSPYHHHMPSSLNFPSSKLITRLPPVYPLSPPDKPQEGDVELSRSSVAGYGIPPPSDQHTRVAHTLQNPIHPIHPLHHTSRSPKSLSIGKLLSPINFPTEQQLGSCKKTPNPDTTICLPHEKNNISLSSPSTYQSSGNKRSLSTALPDVAVSTNSRLFHGQRPHSPLPHIIAEDDTEIESTENIMMYKRASGAIRVRQLPIVH</sequence>
<evidence type="ECO:0000256" key="5">
    <source>
        <dbReference type="ARBA" id="ARBA00023163"/>
    </source>
</evidence>
<evidence type="ECO:0000256" key="7">
    <source>
        <dbReference type="ARBA" id="ARBA00038005"/>
    </source>
</evidence>
<dbReference type="PROSITE" id="PS51821">
    <property type="entry name" value="VELVET"/>
    <property type="match status" value="1"/>
</dbReference>
<dbReference type="InterPro" id="IPR021740">
    <property type="entry name" value="Velvet"/>
</dbReference>
<name>A0A420I420_9PEZI</name>
<keyword evidence="6" id="KW-0539">Nucleus</keyword>
<evidence type="ECO:0000313" key="11">
    <source>
        <dbReference type="Proteomes" id="UP000286134"/>
    </source>
</evidence>
<dbReference type="PANTHER" id="PTHR33572">
    <property type="entry name" value="SPORE DEVELOPMENT REGULATOR VOSA"/>
    <property type="match status" value="1"/>
</dbReference>
<dbReference type="EMBL" id="MCFK01001931">
    <property type="protein sequence ID" value="RKF64396.1"/>
    <property type="molecule type" value="Genomic_DNA"/>
</dbReference>
<proteinExistence type="inferred from homology"/>
<comment type="similarity">
    <text evidence="7">Belongs to the velvet family. VeA subfamily.</text>
</comment>
<dbReference type="PANTHER" id="PTHR33572:SF14">
    <property type="entry name" value="DEVELOPMENTAL AND SECONDARY METABOLISM REGULATOR VEA"/>
    <property type="match status" value="1"/>
</dbReference>
<evidence type="ECO:0000256" key="6">
    <source>
        <dbReference type="ARBA" id="ARBA00023242"/>
    </source>
</evidence>
<gene>
    <name evidence="10" type="ORF">OnM2_019097</name>
</gene>
<evidence type="ECO:0000256" key="4">
    <source>
        <dbReference type="ARBA" id="ARBA00023015"/>
    </source>
</evidence>
<feature type="region of interest" description="Disordered" evidence="8">
    <location>
        <begin position="452"/>
        <end position="474"/>
    </location>
</feature>
<dbReference type="Gene3D" id="2.60.40.3960">
    <property type="entry name" value="Velvet domain"/>
    <property type="match status" value="1"/>
</dbReference>
<dbReference type="GO" id="GO:0043455">
    <property type="term" value="P:regulation of secondary metabolic process"/>
    <property type="evidence" value="ECO:0007669"/>
    <property type="project" value="UniProtKB-ARBA"/>
</dbReference>